<dbReference type="Proteomes" id="UP000814033">
    <property type="component" value="Unassembled WGS sequence"/>
</dbReference>
<reference evidence="1" key="2">
    <citation type="journal article" date="2022" name="New Phytol.">
        <title>Evolutionary transition to the ectomycorrhizal habit in the genomes of a hyperdiverse lineage of mushroom-forming fungi.</title>
        <authorList>
            <person name="Looney B."/>
            <person name="Miyauchi S."/>
            <person name="Morin E."/>
            <person name="Drula E."/>
            <person name="Courty P.E."/>
            <person name="Kohler A."/>
            <person name="Kuo A."/>
            <person name="LaButti K."/>
            <person name="Pangilinan J."/>
            <person name="Lipzen A."/>
            <person name="Riley R."/>
            <person name="Andreopoulos W."/>
            <person name="He G."/>
            <person name="Johnson J."/>
            <person name="Nolan M."/>
            <person name="Tritt A."/>
            <person name="Barry K.W."/>
            <person name="Grigoriev I.V."/>
            <person name="Nagy L.G."/>
            <person name="Hibbett D."/>
            <person name="Henrissat B."/>
            <person name="Matheny P.B."/>
            <person name="Labbe J."/>
            <person name="Martin F.M."/>
        </authorList>
    </citation>
    <scope>NUCLEOTIDE SEQUENCE</scope>
    <source>
        <strain evidence="1">FP105234-sp</strain>
    </source>
</reference>
<proteinExistence type="predicted"/>
<name>A0ACB8RQG0_9AGAM</name>
<accession>A0ACB8RQG0</accession>
<evidence type="ECO:0000313" key="2">
    <source>
        <dbReference type="Proteomes" id="UP000814033"/>
    </source>
</evidence>
<dbReference type="EMBL" id="MU275928">
    <property type="protein sequence ID" value="KAI0046338.1"/>
    <property type="molecule type" value="Genomic_DNA"/>
</dbReference>
<comment type="caution">
    <text evidence="1">The sequence shown here is derived from an EMBL/GenBank/DDBJ whole genome shotgun (WGS) entry which is preliminary data.</text>
</comment>
<gene>
    <name evidence="1" type="ORF">FA95DRAFT_1542685</name>
</gene>
<evidence type="ECO:0000313" key="1">
    <source>
        <dbReference type="EMBL" id="KAI0046338.1"/>
    </source>
</evidence>
<sequence>MHSQTALHLPCLSWASGYGCSNSRTHLAKINTRCVRRRFNGQHGRSYLFDEVVNVIEGEPYDRQMTTGKHVVCDISCCLCGVTFGWKYDNIYDGDPQQKYRKGKFILERSLLVDVE</sequence>
<keyword evidence="2" id="KW-1185">Reference proteome</keyword>
<reference evidence="1" key="1">
    <citation type="submission" date="2021-02" db="EMBL/GenBank/DDBJ databases">
        <authorList>
            <consortium name="DOE Joint Genome Institute"/>
            <person name="Ahrendt S."/>
            <person name="Looney B.P."/>
            <person name="Miyauchi S."/>
            <person name="Morin E."/>
            <person name="Drula E."/>
            <person name="Courty P.E."/>
            <person name="Chicoki N."/>
            <person name="Fauchery L."/>
            <person name="Kohler A."/>
            <person name="Kuo A."/>
            <person name="Labutti K."/>
            <person name="Pangilinan J."/>
            <person name="Lipzen A."/>
            <person name="Riley R."/>
            <person name="Andreopoulos W."/>
            <person name="He G."/>
            <person name="Johnson J."/>
            <person name="Barry K.W."/>
            <person name="Grigoriev I.V."/>
            <person name="Nagy L."/>
            <person name="Hibbett D."/>
            <person name="Henrissat B."/>
            <person name="Matheny P.B."/>
            <person name="Labbe J."/>
            <person name="Martin F."/>
        </authorList>
    </citation>
    <scope>NUCLEOTIDE SEQUENCE</scope>
    <source>
        <strain evidence="1">FP105234-sp</strain>
    </source>
</reference>
<organism evidence="1 2">
    <name type="scientific">Auriscalpium vulgare</name>
    <dbReference type="NCBI Taxonomy" id="40419"/>
    <lineage>
        <taxon>Eukaryota</taxon>
        <taxon>Fungi</taxon>
        <taxon>Dikarya</taxon>
        <taxon>Basidiomycota</taxon>
        <taxon>Agaricomycotina</taxon>
        <taxon>Agaricomycetes</taxon>
        <taxon>Russulales</taxon>
        <taxon>Auriscalpiaceae</taxon>
        <taxon>Auriscalpium</taxon>
    </lineage>
</organism>
<protein>
    <submittedName>
        <fullName evidence="1">Yippee-like protein</fullName>
    </submittedName>
</protein>